<evidence type="ECO:0000256" key="1">
    <source>
        <dbReference type="ARBA" id="ARBA00004613"/>
    </source>
</evidence>
<dbReference type="Pfam" id="PF19912">
    <property type="entry name" value="DUF6385"/>
    <property type="match status" value="1"/>
</dbReference>
<dbReference type="InterPro" id="IPR045965">
    <property type="entry name" value="DUF6385"/>
</dbReference>
<dbReference type="AlphaFoldDB" id="A0A4R2KID7"/>
<dbReference type="InterPro" id="IPR055372">
    <property type="entry name" value="CBM96"/>
</dbReference>
<reference evidence="6 7" key="1">
    <citation type="submission" date="2019-03" db="EMBL/GenBank/DDBJ databases">
        <title>Genomic Encyclopedia of Type Strains, Phase IV (KMG-IV): sequencing the most valuable type-strain genomes for metagenomic binning, comparative biology and taxonomic classification.</title>
        <authorList>
            <person name="Goeker M."/>
        </authorList>
    </citation>
    <scope>NUCLEOTIDE SEQUENCE [LARGE SCALE GENOMIC DNA]</scope>
    <source>
        <strain evidence="6 7">DSM 102940</strain>
    </source>
</reference>
<evidence type="ECO:0000313" key="6">
    <source>
        <dbReference type="EMBL" id="TCO73631.1"/>
    </source>
</evidence>
<evidence type="ECO:0000256" key="2">
    <source>
        <dbReference type="ARBA" id="ARBA00022525"/>
    </source>
</evidence>
<gene>
    <name evidence="6" type="ORF">EV214_11520</name>
</gene>
<organism evidence="6 7">
    <name type="scientific">Marinisporobacter balticus</name>
    <dbReference type="NCBI Taxonomy" id="2018667"/>
    <lineage>
        <taxon>Bacteria</taxon>
        <taxon>Bacillati</taxon>
        <taxon>Bacillota</taxon>
        <taxon>Clostridia</taxon>
        <taxon>Peptostreptococcales</taxon>
        <taxon>Thermotaleaceae</taxon>
        <taxon>Marinisporobacter</taxon>
    </lineage>
</organism>
<dbReference type="GO" id="GO:0005576">
    <property type="term" value="C:extracellular region"/>
    <property type="evidence" value="ECO:0007669"/>
    <property type="project" value="UniProtKB-SubCell"/>
</dbReference>
<accession>A0A4R2KID7</accession>
<keyword evidence="7" id="KW-1185">Reference proteome</keyword>
<evidence type="ECO:0000259" key="5">
    <source>
        <dbReference type="Pfam" id="PF24517"/>
    </source>
</evidence>
<comment type="subcellular location">
    <subcellularLocation>
        <location evidence="1">Secreted</location>
    </subcellularLocation>
</comment>
<comment type="caution">
    <text evidence="6">The sequence shown here is derived from an EMBL/GenBank/DDBJ whole genome shotgun (WGS) entry which is preliminary data.</text>
</comment>
<evidence type="ECO:0000256" key="3">
    <source>
        <dbReference type="ARBA" id="ARBA00022729"/>
    </source>
</evidence>
<dbReference type="Proteomes" id="UP000294919">
    <property type="component" value="Unassembled WGS sequence"/>
</dbReference>
<name>A0A4R2KID7_9FIRM</name>
<keyword evidence="2" id="KW-0964">Secreted</keyword>
<evidence type="ECO:0000259" key="4">
    <source>
        <dbReference type="Pfam" id="PF19912"/>
    </source>
</evidence>
<dbReference type="NCBIfam" id="NF033679">
    <property type="entry name" value="DNRLRE_dom"/>
    <property type="match status" value="1"/>
</dbReference>
<feature type="domain" description="Carbohydrate-binding module family 96" evidence="5">
    <location>
        <begin position="11"/>
        <end position="144"/>
    </location>
</feature>
<proteinExistence type="predicted"/>
<evidence type="ECO:0008006" key="8">
    <source>
        <dbReference type="Google" id="ProtNLM"/>
    </source>
</evidence>
<dbReference type="Pfam" id="PF24517">
    <property type="entry name" value="CBM96"/>
    <property type="match status" value="1"/>
</dbReference>
<dbReference type="RefSeq" id="WP_165916339.1">
    <property type="nucleotide sequence ID" value="NZ_SLWV01000015.1"/>
</dbReference>
<evidence type="ECO:0000313" key="7">
    <source>
        <dbReference type="Proteomes" id="UP000294919"/>
    </source>
</evidence>
<dbReference type="EMBL" id="SLWV01000015">
    <property type="protein sequence ID" value="TCO73631.1"/>
    <property type="molecule type" value="Genomic_DNA"/>
</dbReference>
<protein>
    <recommendedName>
        <fullName evidence="8">TGF-beta propeptide</fullName>
    </recommendedName>
</protein>
<sequence length="284" mass="32567">MSSVNIFPQVDTAQISSYEPNKVFGSCKDMYLGRKDINTRFRMLFKFPITSIPDECMILKAVLRIYVQFAGMLIPSFFTPYALKEDWHKQTVTWNNQPFFHPNVSGDTTIIKRVDCHYFNITKMVAKWYEHEIMNYGLIIKNEELLDGTCKRVNTVLNSDLAPRVEITYAQKSKINIVPTRFVSGIEVMDTDELYSFSSTINTSLTTTITCHIENLENKPVEVKYQMSPNGIDFVDDCSSPRITPANGMILFVPCSFAKYGRIAARNVHSGETSKIKIWYQAQE</sequence>
<feature type="domain" description="DUF6385" evidence="4">
    <location>
        <begin position="202"/>
        <end position="283"/>
    </location>
</feature>
<keyword evidence="3" id="KW-0732">Signal</keyword>